<dbReference type="Pfam" id="PF08534">
    <property type="entry name" value="Redoxin"/>
    <property type="match status" value="1"/>
</dbReference>
<dbReference type="PROSITE" id="PS51352">
    <property type="entry name" value="THIOREDOXIN_2"/>
    <property type="match status" value="1"/>
</dbReference>
<evidence type="ECO:0000259" key="3">
    <source>
        <dbReference type="PROSITE" id="PS51352"/>
    </source>
</evidence>
<dbReference type="Gene3D" id="2.60.120.260">
    <property type="entry name" value="Galactose-binding domain-like"/>
    <property type="match status" value="1"/>
</dbReference>
<dbReference type="AlphaFoldDB" id="A0A1H6V8S5"/>
<feature type="signal peptide" evidence="2">
    <location>
        <begin position="1"/>
        <end position="19"/>
    </location>
</feature>
<dbReference type="GO" id="GO:0016853">
    <property type="term" value="F:isomerase activity"/>
    <property type="evidence" value="ECO:0007669"/>
    <property type="project" value="UniProtKB-KW"/>
</dbReference>
<name>A0A1H6V8S5_9GAMM</name>
<evidence type="ECO:0000256" key="1">
    <source>
        <dbReference type="SAM" id="MobiDB-lite"/>
    </source>
</evidence>
<dbReference type="InterPro" id="IPR013766">
    <property type="entry name" value="Thioredoxin_domain"/>
</dbReference>
<organism evidence="4 5">
    <name type="scientific">Frateuria terrea</name>
    <dbReference type="NCBI Taxonomy" id="529704"/>
    <lineage>
        <taxon>Bacteria</taxon>
        <taxon>Pseudomonadati</taxon>
        <taxon>Pseudomonadota</taxon>
        <taxon>Gammaproteobacteria</taxon>
        <taxon>Lysobacterales</taxon>
        <taxon>Rhodanobacteraceae</taxon>
        <taxon>Frateuria</taxon>
    </lineage>
</organism>
<feature type="domain" description="Thioredoxin" evidence="3">
    <location>
        <begin position="14"/>
        <end position="165"/>
    </location>
</feature>
<keyword evidence="4" id="KW-0413">Isomerase</keyword>
<keyword evidence="2" id="KW-0732">Signal</keyword>
<keyword evidence="5" id="KW-1185">Reference proteome</keyword>
<proteinExistence type="predicted"/>
<accession>A0A1H6V8S5</accession>
<feature type="chain" id="PRO_5011536546" evidence="2">
    <location>
        <begin position="20"/>
        <end position="314"/>
    </location>
</feature>
<protein>
    <submittedName>
        <fullName evidence="4">Thiol-disulfide isomerase or thioredoxin</fullName>
    </submittedName>
</protein>
<dbReference type="STRING" id="529704.SAMN02927913_3046"/>
<gene>
    <name evidence="4" type="ORF">SAMN04487997_2184</name>
</gene>
<feature type="region of interest" description="Disordered" evidence="1">
    <location>
        <begin position="171"/>
        <end position="193"/>
    </location>
</feature>
<dbReference type="PANTHER" id="PTHR42852:SF13">
    <property type="entry name" value="PROTEIN DIPZ"/>
    <property type="match status" value="1"/>
</dbReference>
<dbReference type="InterPro" id="IPR036249">
    <property type="entry name" value="Thioredoxin-like_sf"/>
</dbReference>
<dbReference type="Proteomes" id="UP000199420">
    <property type="component" value="Unassembled WGS sequence"/>
</dbReference>
<dbReference type="Pfam" id="PF17991">
    <property type="entry name" value="Thioredoxin_10"/>
    <property type="match status" value="1"/>
</dbReference>
<dbReference type="SUPFAM" id="SSF52833">
    <property type="entry name" value="Thioredoxin-like"/>
    <property type="match status" value="1"/>
</dbReference>
<dbReference type="RefSeq" id="WP_217638745.1">
    <property type="nucleotide sequence ID" value="NZ_FNYC01000004.1"/>
</dbReference>
<dbReference type="GO" id="GO:0016491">
    <property type="term" value="F:oxidoreductase activity"/>
    <property type="evidence" value="ECO:0007669"/>
    <property type="project" value="InterPro"/>
</dbReference>
<dbReference type="InterPro" id="IPR041017">
    <property type="entry name" value="Thioredoxin_10"/>
</dbReference>
<dbReference type="InterPro" id="IPR050553">
    <property type="entry name" value="Thioredoxin_ResA/DsbE_sf"/>
</dbReference>
<dbReference type="EMBL" id="FNYC01000004">
    <property type="protein sequence ID" value="SEJ00961.1"/>
    <property type="molecule type" value="Genomic_DNA"/>
</dbReference>
<dbReference type="CDD" id="cd03012">
    <property type="entry name" value="TlpA_like_DipZ_like"/>
    <property type="match status" value="1"/>
</dbReference>
<dbReference type="PANTHER" id="PTHR42852">
    <property type="entry name" value="THIOL:DISULFIDE INTERCHANGE PROTEIN DSBE"/>
    <property type="match status" value="1"/>
</dbReference>
<evidence type="ECO:0000313" key="4">
    <source>
        <dbReference type="EMBL" id="SEJ00961.1"/>
    </source>
</evidence>
<sequence>MKKLLVLACWLLGIATCSGHPSSPVPAEFTGITQWFNSPPLTMAGLRGKVVLVDFWAYSCINCIRAMPHVEHLYETYKDKGLVVVGVHSPEFDFEQDPANVRAAMERMRITYPVAMDNHLDTWRAWHNAFWPAEYLVDANGRLIGHHYGEGDYDRMENAIRLLLGMDMSTPGPRSDGVAPGPGDTPELHLGSDSQHGFGNLESGREGVRRFTIPPRLALHHFALGGPWEITRECARSMGQTELHIRFKAARLYVVASARAPTPLDVQVDGKPQPAVIVQGSRLYTLFDSHDDAEHVLVLRIRTSDVRVYSVTFG</sequence>
<dbReference type="InterPro" id="IPR013740">
    <property type="entry name" value="Redoxin"/>
</dbReference>
<dbReference type="Gene3D" id="3.40.30.10">
    <property type="entry name" value="Glutaredoxin"/>
    <property type="match status" value="1"/>
</dbReference>
<evidence type="ECO:0000313" key="5">
    <source>
        <dbReference type="Proteomes" id="UP000199420"/>
    </source>
</evidence>
<reference evidence="4 5" key="1">
    <citation type="submission" date="2016-10" db="EMBL/GenBank/DDBJ databases">
        <authorList>
            <person name="de Groot N.N."/>
        </authorList>
    </citation>
    <scope>NUCLEOTIDE SEQUENCE [LARGE SCALE GENOMIC DNA]</scope>
    <source>
        <strain evidence="4 5">DSM 26515</strain>
    </source>
</reference>
<evidence type="ECO:0000256" key="2">
    <source>
        <dbReference type="SAM" id="SignalP"/>
    </source>
</evidence>